<feature type="region of interest" description="Disordered" evidence="1">
    <location>
        <begin position="1"/>
        <end position="35"/>
    </location>
</feature>
<dbReference type="AlphaFoldDB" id="A0A4C1U555"/>
<evidence type="ECO:0000313" key="3">
    <source>
        <dbReference type="Proteomes" id="UP000299102"/>
    </source>
</evidence>
<evidence type="ECO:0000313" key="2">
    <source>
        <dbReference type="EMBL" id="GBP21495.1"/>
    </source>
</evidence>
<keyword evidence="3" id="KW-1185">Reference proteome</keyword>
<reference evidence="2 3" key="1">
    <citation type="journal article" date="2019" name="Commun. Biol.">
        <title>The bagworm genome reveals a unique fibroin gene that provides high tensile strength.</title>
        <authorList>
            <person name="Kono N."/>
            <person name="Nakamura H."/>
            <person name="Ohtoshi R."/>
            <person name="Tomita M."/>
            <person name="Numata K."/>
            <person name="Arakawa K."/>
        </authorList>
    </citation>
    <scope>NUCLEOTIDE SEQUENCE [LARGE SCALE GENOMIC DNA]</scope>
</reference>
<organism evidence="2 3">
    <name type="scientific">Eumeta variegata</name>
    <name type="common">Bagworm moth</name>
    <name type="synonym">Eumeta japonica</name>
    <dbReference type="NCBI Taxonomy" id="151549"/>
    <lineage>
        <taxon>Eukaryota</taxon>
        <taxon>Metazoa</taxon>
        <taxon>Ecdysozoa</taxon>
        <taxon>Arthropoda</taxon>
        <taxon>Hexapoda</taxon>
        <taxon>Insecta</taxon>
        <taxon>Pterygota</taxon>
        <taxon>Neoptera</taxon>
        <taxon>Endopterygota</taxon>
        <taxon>Lepidoptera</taxon>
        <taxon>Glossata</taxon>
        <taxon>Ditrysia</taxon>
        <taxon>Tineoidea</taxon>
        <taxon>Psychidae</taxon>
        <taxon>Oiketicinae</taxon>
        <taxon>Eumeta</taxon>
    </lineage>
</organism>
<dbReference type="Proteomes" id="UP000299102">
    <property type="component" value="Unassembled WGS sequence"/>
</dbReference>
<gene>
    <name evidence="2" type="ORF">EVAR_12096_1</name>
</gene>
<proteinExistence type="predicted"/>
<accession>A0A4C1U555</accession>
<comment type="caution">
    <text evidence="2">The sequence shown here is derived from an EMBL/GenBank/DDBJ whole genome shotgun (WGS) entry which is preliminary data.</text>
</comment>
<protein>
    <submittedName>
        <fullName evidence="2">Uncharacterized protein</fullName>
    </submittedName>
</protein>
<dbReference type="EMBL" id="BGZK01000129">
    <property type="protein sequence ID" value="GBP21495.1"/>
    <property type="molecule type" value="Genomic_DNA"/>
</dbReference>
<feature type="compositionally biased region" description="Polar residues" evidence="1">
    <location>
        <begin position="13"/>
        <end position="23"/>
    </location>
</feature>
<evidence type="ECO:0000256" key="1">
    <source>
        <dbReference type="SAM" id="MobiDB-lite"/>
    </source>
</evidence>
<name>A0A4C1U555_EUMVA</name>
<sequence>MRRMGKKPKGQCAENNCTETSPTAAPPPLGAAVTSRNCRNSKKKAETIIEFHIEPVESIGELSICAVVGDDAAAGGGARPARRLGERLTK</sequence>